<feature type="signal peptide" evidence="1">
    <location>
        <begin position="1"/>
        <end position="24"/>
    </location>
</feature>
<feature type="chain" id="PRO_5040957500" description="Delta-60 repeat domain-containing protein" evidence="1">
    <location>
        <begin position="25"/>
        <end position="437"/>
    </location>
</feature>
<evidence type="ECO:0008006" key="4">
    <source>
        <dbReference type="Google" id="ProtNLM"/>
    </source>
</evidence>
<evidence type="ECO:0000313" key="2">
    <source>
        <dbReference type="EMBL" id="MDA0165914.1"/>
    </source>
</evidence>
<protein>
    <recommendedName>
        <fullName evidence="4">Delta-60 repeat domain-containing protein</fullName>
    </recommendedName>
</protein>
<dbReference type="NCBIfam" id="TIGR02608">
    <property type="entry name" value="delta_60_rpt"/>
    <property type="match status" value="5"/>
</dbReference>
<dbReference type="EMBL" id="JAPDOD010000054">
    <property type="protein sequence ID" value="MDA0165914.1"/>
    <property type="molecule type" value="Genomic_DNA"/>
</dbReference>
<evidence type="ECO:0000313" key="3">
    <source>
        <dbReference type="Proteomes" id="UP001149140"/>
    </source>
</evidence>
<comment type="caution">
    <text evidence="2">The sequence shown here is derived from an EMBL/GenBank/DDBJ whole genome shotgun (WGS) entry which is preliminary data.</text>
</comment>
<dbReference type="InterPro" id="IPR013431">
    <property type="entry name" value="Delta_60_rpt"/>
</dbReference>
<dbReference type="Proteomes" id="UP001149140">
    <property type="component" value="Unassembled WGS sequence"/>
</dbReference>
<keyword evidence="1" id="KW-0732">Signal</keyword>
<dbReference type="AlphaFoldDB" id="A0A9X3S4K0"/>
<accession>A0A9X3S4K0</accession>
<gene>
    <name evidence="2" type="ORF">OM076_36955</name>
</gene>
<proteinExistence type="predicted"/>
<name>A0A9X3S4K0_9ACTN</name>
<dbReference type="RefSeq" id="WP_270045177.1">
    <property type="nucleotide sequence ID" value="NZ_JAPDOD010000054.1"/>
</dbReference>
<reference evidence="2" key="1">
    <citation type="submission" date="2022-10" db="EMBL/GenBank/DDBJ databases">
        <title>The WGS of Solirubrobacter ginsenosidimutans DSM 21036.</title>
        <authorList>
            <person name="Jiang Z."/>
        </authorList>
    </citation>
    <scope>NUCLEOTIDE SEQUENCE</scope>
    <source>
        <strain evidence="2">DSM 21036</strain>
    </source>
</reference>
<organism evidence="2 3">
    <name type="scientific">Solirubrobacter ginsenosidimutans</name>
    <dbReference type="NCBI Taxonomy" id="490573"/>
    <lineage>
        <taxon>Bacteria</taxon>
        <taxon>Bacillati</taxon>
        <taxon>Actinomycetota</taxon>
        <taxon>Thermoleophilia</taxon>
        <taxon>Solirubrobacterales</taxon>
        <taxon>Solirubrobacteraceae</taxon>
        <taxon>Solirubrobacter</taxon>
    </lineage>
</organism>
<dbReference type="Pfam" id="PF17164">
    <property type="entry name" value="DUF5122"/>
    <property type="match status" value="3"/>
</dbReference>
<keyword evidence="3" id="KW-1185">Reference proteome</keyword>
<sequence length="437" mass="44062">MTRLLASALLLTMLLPVAAAQARAGDPDKRFGRQGTVTLKATAADAVGGAVKVISGNRVLAGGAAAGQFVVVRLRSTGTLDSKFGTGGQVVPALPGTTLDGVRAISVFRDGRIVAAGTLRQADGTTRLVAFRLLPTGEIDPSFGAGFGYVLAGPPGSELGAMVMDTNGNVTLGGSRPGDIPIIIRLLADGSPDLSFGANATVDGANLGVNGRITGLLVKADGTTTFTVGGFPSTNYAATFTVIRVLPNGVPDPTWNGTGVVQVPLGPGAAPGIGAAAIRQGPKGTTLVAGTDLTTAGTPRGAVVRLTVSGALDTRFGSHGVARIARAGREIRIKSMVRDSTGRILLSGSGQPPEGMVLRLRANGARDKTFGNNGITYPLLGRPPGGDPIYTTLDAIDANGPRAIIAGSAAGPGQLIRGNPAGTLYTGRFAFTVSKLK</sequence>
<dbReference type="Gene3D" id="2.80.10.50">
    <property type="match status" value="2"/>
</dbReference>
<evidence type="ECO:0000256" key="1">
    <source>
        <dbReference type="SAM" id="SignalP"/>
    </source>
</evidence>